<dbReference type="CDD" id="cd10747">
    <property type="entry name" value="DnaJ_C"/>
    <property type="match status" value="1"/>
</dbReference>
<feature type="zinc finger region" description="CR-type" evidence="6">
    <location>
        <begin position="154"/>
        <end position="239"/>
    </location>
</feature>
<evidence type="ECO:0000313" key="10">
    <source>
        <dbReference type="EMBL" id="KAF1983911.1"/>
    </source>
</evidence>
<dbReference type="AlphaFoldDB" id="A0A6G1GSJ1"/>
<dbReference type="PANTHER" id="PTHR43888">
    <property type="entry name" value="DNAJ-LIKE-2, ISOFORM A-RELATED"/>
    <property type="match status" value="1"/>
</dbReference>
<keyword evidence="4 6" id="KW-0862">Zinc</keyword>
<keyword evidence="5" id="KW-0143">Chaperone</keyword>
<dbReference type="GO" id="GO:0008270">
    <property type="term" value="F:zinc ion binding"/>
    <property type="evidence" value="ECO:0007669"/>
    <property type="project" value="UniProtKB-KW"/>
</dbReference>
<feature type="domain" description="J" evidence="8">
    <location>
        <begin position="7"/>
        <end position="74"/>
    </location>
</feature>
<sequence length="436" mass="47461">METEEIDLYEVLGIARDASKTEVKKAYHKAALTSHPDKVSEEERPHAEIRFKTIQRAYEILYEEDTRHMYDTHGMSAFDASRGGPSGMPDGVDLDDILQQMFGMGMGGGPPPGFGGGGMGGFPDGPGGAAGGRKRKGRDEETSYDVTLEELYKGKTTRFASTKQVICQTCKGSGGKEKAKTHKCTVCDGKGTRTGLRTVGPGLVTQETTQCSNCHGGGQVYKEKDRCKRCKGSRTHEQRKVLELYIPRGSKSGDRIVLPGEADQQVGQEPGDIVFVLKEEENESFDRVGNDLRADIEVELIEALTGFERVVLKHLDGRGISISHPSGKILRPNQVLKVAGEGMPIKRSEARGDLYLVVDIKFPEDGWMNDETKVQRLKEMLPKLKEDADLKAEVVDEVEYDADASIEDFGGAEGGGGGWEDADDDEGAGGPQCAQQ</sequence>
<dbReference type="Gene3D" id="2.60.260.20">
    <property type="entry name" value="Urease metallochaperone UreE, N-terminal domain"/>
    <property type="match status" value="2"/>
</dbReference>
<evidence type="ECO:0000256" key="5">
    <source>
        <dbReference type="ARBA" id="ARBA00023186"/>
    </source>
</evidence>
<dbReference type="InterPro" id="IPR001623">
    <property type="entry name" value="DnaJ_domain"/>
</dbReference>
<dbReference type="GO" id="GO:0006457">
    <property type="term" value="P:protein folding"/>
    <property type="evidence" value="ECO:0007669"/>
    <property type="project" value="InterPro"/>
</dbReference>
<accession>A0A6G1GSJ1</accession>
<dbReference type="Pfam" id="PF00226">
    <property type="entry name" value="DnaJ"/>
    <property type="match status" value="1"/>
</dbReference>
<dbReference type="FunFam" id="2.60.260.20:FF:000003">
    <property type="entry name" value="DnaJ subfamily A member 2"/>
    <property type="match status" value="1"/>
</dbReference>
<evidence type="ECO:0000256" key="4">
    <source>
        <dbReference type="ARBA" id="ARBA00022833"/>
    </source>
</evidence>
<evidence type="ECO:0000259" key="9">
    <source>
        <dbReference type="PROSITE" id="PS51188"/>
    </source>
</evidence>
<dbReference type="OrthoDB" id="550424at2759"/>
<dbReference type="CDD" id="cd06257">
    <property type="entry name" value="DnaJ"/>
    <property type="match status" value="1"/>
</dbReference>
<dbReference type="InterPro" id="IPR002939">
    <property type="entry name" value="DnaJ_C"/>
</dbReference>
<dbReference type="EMBL" id="ML977171">
    <property type="protein sequence ID" value="KAF1983911.1"/>
    <property type="molecule type" value="Genomic_DNA"/>
</dbReference>
<dbReference type="Gene3D" id="1.10.287.110">
    <property type="entry name" value="DnaJ domain"/>
    <property type="match status" value="1"/>
</dbReference>
<dbReference type="InterPro" id="IPR036869">
    <property type="entry name" value="J_dom_sf"/>
</dbReference>
<dbReference type="InterPro" id="IPR001305">
    <property type="entry name" value="HSP_DnaJ_Cys-rich_dom"/>
</dbReference>
<dbReference type="InterPro" id="IPR036410">
    <property type="entry name" value="HSP_DnaJ_Cys-rich_dom_sf"/>
</dbReference>
<keyword evidence="1 6" id="KW-0479">Metal-binding</keyword>
<dbReference type="InterPro" id="IPR044713">
    <property type="entry name" value="DNJA1/2-like"/>
</dbReference>
<evidence type="ECO:0000313" key="11">
    <source>
        <dbReference type="Proteomes" id="UP000800041"/>
    </source>
</evidence>
<evidence type="ECO:0000256" key="1">
    <source>
        <dbReference type="ARBA" id="ARBA00022723"/>
    </source>
</evidence>
<dbReference type="SUPFAM" id="SSF46565">
    <property type="entry name" value="Chaperone J-domain"/>
    <property type="match status" value="1"/>
</dbReference>
<dbReference type="FunFam" id="2.10.230.10:FF:000001">
    <property type="entry name" value="DnaJ subfamily A member 2"/>
    <property type="match status" value="1"/>
</dbReference>
<dbReference type="CDD" id="cd10719">
    <property type="entry name" value="DnaJ_zf"/>
    <property type="match status" value="1"/>
</dbReference>
<evidence type="ECO:0000259" key="8">
    <source>
        <dbReference type="PROSITE" id="PS50076"/>
    </source>
</evidence>
<evidence type="ECO:0000256" key="7">
    <source>
        <dbReference type="SAM" id="MobiDB-lite"/>
    </source>
</evidence>
<gene>
    <name evidence="10" type="ORF">K402DRAFT_381822</name>
</gene>
<organism evidence="10 11">
    <name type="scientific">Aulographum hederae CBS 113979</name>
    <dbReference type="NCBI Taxonomy" id="1176131"/>
    <lineage>
        <taxon>Eukaryota</taxon>
        <taxon>Fungi</taxon>
        <taxon>Dikarya</taxon>
        <taxon>Ascomycota</taxon>
        <taxon>Pezizomycotina</taxon>
        <taxon>Dothideomycetes</taxon>
        <taxon>Pleosporomycetidae</taxon>
        <taxon>Aulographales</taxon>
        <taxon>Aulographaceae</taxon>
    </lineage>
</organism>
<protein>
    <submittedName>
        <fullName evidence="10">Putative DnaJ domain protein</fullName>
    </submittedName>
</protein>
<dbReference type="GO" id="GO:0051082">
    <property type="term" value="F:unfolded protein binding"/>
    <property type="evidence" value="ECO:0007669"/>
    <property type="project" value="InterPro"/>
</dbReference>
<keyword evidence="2" id="KW-0677">Repeat</keyword>
<reference evidence="10" key="1">
    <citation type="journal article" date="2020" name="Stud. Mycol.">
        <title>101 Dothideomycetes genomes: a test case for predicting lifestyles and emergence of pathogens.</title>
        <authorList>
            <person name="Haridas S."/>
            <person name="Albert R."/>
            <person name="Binder M."/>
            <person name="Bloem J."/>
            <person name="Labutti K."/>
            <person name="Salamov A."/>
            <person name="Andreopoulos B."/>
            <person name="Baker S."/>
            <person name="Barry K."/>
            <person name="Bills G."/>
            <person name="Bluhm B."/>
            <person name="Cannon C."/>
            <person name="Castanera R."/>
            <person name="Culley D."/>
            <person name="Daum C."/>
            <person name="Ezra D."/>
            <person name="Gonzalez J."/>
            <person name="Henrissat B."/>
            <person name="Kuo A."/>
            <person name="Liang C."/>
            <person name="Lipzen A."/>
            <person name="Lutzoni F."/>
            <person name="Magnuson J."/>
            <person name="Mondo S."/>
            <person name="Nolan M."/>
            <person name="Ohm R."/>
            <person name="Pangilinan J."/>
            <person name="Park H.-J."/>
            <person name="Ramirez L."/>
            <person name="Alfaro M."/>
            <person name="Sun H."/>
            <person name="Tritt A."/>
            <person name="Yoshinaga Y."/>
            <person name="Zwiers L.-H."/>
            <person name="Turgeon B."/>
            <person name="Goodwin S."/>
            <person name="Spatafora J."/>
            <person name="Crous P."/>
            <person name="Grigoriev I."/>
        </authorList>
    </citation>
    <scope>NUCLEOTIDE SEQUENCE</scope>
    <source>
        <strain evidence="10">CBS 113979</strain>
    </source>
</reference>
<dbReference type="PROSITE" id="PS50076">
    <property type="entry name" value="DNAJ_2"/>
    <property type="match status" value="1"/>
</dbReference>
<dbReference type="Proteomes" id="UP000800041">
    <property type="component" value="Unassembled WGS sequence"/>
</dbReference>
<name>A0A6G1GSJ1_9PEZI</name>
<dbReference type="Gene3D" id="2.10.230.10">
    <property type="entry name" value="Heat shock protein DnaJ, cysteine-rich domain"/>
    <property type="match status" value="1"/>
</dbReference>
<dbReference type="GO" id="GO:0030544">
    <property type="term" value="F:Hsp70 protein binding"/>
    <property type="evidence" value="ECO:0007669"/>
    <property type="project" value="InterPro"/>
</dbReference>
<dbReference type="SMART" id="SM00271">
    <property type="entry name" value="DnaJ"/>
    <property type="match status" value="1"/>
</dbReference>
<dbReference type="PRINTS" id="PR00625">
    <property type="entry name" value="JDOMAIN"/>
</dbReference>
<dbReference type="PROSITE" id="PS51188">
    <property type="entry name" value="ZF_CR"/>
    <property type="match status" value="1"/>
</dbReference>
<dbReference type="InterPro" id="IPR008971">
    <property type="entry name" value="HSP40/DnaJ_pept-bd"/>
</dbReference>
<evidence type="ECO:0000256" key="6">
    <source>
        <dbReference type="PROSITE-ProRule" id="PRU00546"/>
    </source>
</evidence>
<dbReference type="Pfam" id="PF00684">
    <property type="entry name" value="DnaJ_CXXCXGXG"/>
    <property type="match status" value="1"/>
</dbReference>
<feature type="region of interest" description="Disordered" evidence="7">
    <location>
        <begin position="404"/>
        <end position="436"/>
    </location>
</feature>
<proteinExistence type="predicted"/>
<dbReference type="Pfam" id="PF01556">
    <property type="entry name" value="DnaJ_C"/>
    <property type="match status" value="1"/>
</dbReference>
<evidence type="ECO:0000256" key="3">
    <source>
        <dbReference type="ARBA" id="ARBA00022771"/>
    </source>
</evidence>
<keyword evidence="3 6" id="KW-0863">Zinc-finger</keyword>
<keyword evidence="11" id="KW-1185">Reference proteome</keyword>
<evidence type="ECO:0000256" key="2">
    <source>
        <dbReference type="ARBA" id="ARBA00022737"/>
    </source>
</evidence>
<dbReference type="SUPFAM" id="SSF57938">
    <property type="entry name" value="DnaJ/Hsp40 cysteine-rich domain"/>
    <property type="match status" value="1"/>
</dbReference>
<feature type="domain" description="CR-type" evidence="9">
    <location>
        <begin position="154"/>
        <end position="239"/>
    </location>
</feature>
<dbReference type="SUPFAM" id="SSF49493">
    <property type="entry name" value="HSP40/DnaJ peptide-binding domain"/>
    <property type="match status" value="2"/>
</dbReference>